<evidence type="ECO:0000256" key="1">
    <source>
        <dbReference type="SAM" id="Phobius"/>
    </source>
</evidence>
<keyword evidence="3" id="KW-1185">Reference proteome</keyword>
<dbReference type="AlphaFoldDB" id="A0A226DSD5"/>
<dbReference type="Proteomes" id="UP000198287">
    <property type="component" value="Unassembled WGS sequence"/>
</dbReference>
<name>A0A226DSD5_FOLCA</name>
<accession>A0A226DSD5</accession>
<feature type="transmembrane region" description="Helical" evidence="1">
    <location>
        <begin position="168"/>
        <end position="191"/>
    </location>
</feature>
<keyword evidence="1" id="KW-0472">Membrane</keyword>
<reference evidence="2 3" key="1">
    <citation type="submission" date="2015-12" db="EMBL/GenBank/DDBJ databases">
        <title>The genome of Folsomia candida.</title>
        <authorList>
            <person name="Faddeeva A."/>
            <person name="Derks M.F."/>
            <person name="Anvar Y."/>
            <person name="Smit S."/>
            <person name="Van Straalen N."/>
            <person name="Roelofs D."/>
        </authorList>
    </citation>
    <scope>NUCLEOTIDE SEQUENCE [LARGE SCALE GENOMIC DNA]</scope>
    <source>
        <strain evidence="2 3">VU population</strain>
        <tissue evidence="2">Whole body</tissue>
    </source>
</reference>
<evidence type="ECO:0000313" key="3">
    <source>
        <dbReference type="Proteomes" id="UP000198287"/>
    </source>
</evidence>
<evidence type="ECO:0000313" key="2">
    <source>
        <dbReference type="EMBL" id="OXA48123.1"/>
    </source>
</evidence>
<dbReference type="EMBL" id="LNIX01000012">
    <property type="protein sequence ID" value="OXA48123.1"/>
    <property type="molecule type" value="Genomic_DNA"/>
</dbReference>
<feature type="transmembrane region" description="Helical" evidence="1">
    <location>
        <begin position="134"/>
        <end position="156"/>
    </location>
</feature>
<organism evidence="2 3">
    <name type="scientific">Folsomia candida</name>
    <name type="common">Springtail</name>
    <dbReference type="NCBI Taxonomy" id="158441"/>
    <lineage>
        <taxon>Eukaryota</taxon>
        <taxon>Metazoa</taxon>
        <taxon>Ecdysozoa</taxon>
        <taxon>Arthropoda</taxon>
        <taxon>Hexapoda</taxon>
        <taxon>Collembola</taxon>
        <taxon>Entomobryomorpha</taxon>
        <taxon>Isotomoidea</taxon>
        <taxon>Isotomidae</taxon>
        <taxon>Proisotominae</taxon>
        <taxon>Folsomia</taxon>
    </lineage>
</organism>
<sequence>MTFHNKIDLLGIFLNINVAIFSLYPLFLSTLVLYFEFDPIYNFAKFVVHLDTNSLFVRIFIFPLRLVQVPPTFQIARLFALLICMITLSSILFLDAIHELDLWGFLVKFSRRKADLLIRRYLQLAVALQHVADFFAMISAILMMLGLVLCVLFNFMSVKLYGLIPMPLYLFFPSVTVLIPLIIDTLLPFGIRINETSVRFRVKCWRNLKDSCDRKYLRRRLSAIRPLCFDCGVLGFTFLKFTKSMQIWFYEQILSYTITALLSDGGIEEG</sequence>
<keyword evidence="1" id="KW-0812">Transmembrane</keyword>
<keyword evidence="1" id="KW-1133">Transmembrane helix</keyword>
<feature type="transmembrane region" description="Helical" evidence="1">
    <location>
        <begin position="78"/>
        <end position="97"/>
    </location>
</feature>
<comment type="caution">
    <text evidence="2">The sequence shown here is derived from an EMBL/GenBank/DDBJ whole genome shotgun (WGS) entry which is preliminary data.</text>
</comment>
<proteinExistence type="predicted"/>
<feature type="transmembrane region" description="Helical" evidence="1">
    <location>
        <begin position="46"/>
        <end position="66"/>
    </location>
</feature>
<feature type="transmembrane region" description="Helical" evidence="1">
    <location>
        <begin position="12"/>
        <end position="34"/>
    </location>
</feature>
<protein>
    <submittedName>
        <fullName evidence="2">Uncharacterized protein</fullName>
    </submittedName>
</protein>
<gene>
    <name evidence="2" type="ORF">Fcan01_17043</name>
</gene>